<evidence type="ECO:0000259" key="1">
    <source>
        <dbReference type="Pfam" id="PF07887"/>
    </source>
</evidence>
<dbReference type="PANTHER" id="PTHR31713">
    <property type="entry name" value="OS02G0177800 PROTEIN"/>
    <property type="match status" value="1"/>
</dbReference>
<feature type="domain" description="Calmodulin binding protein-like N-terminal" evidence="1">
    <location>
        <begin position="83"/>
        <end position="229"/>
    </location>
</feature>
<protein>
    <submittedName>
        <fullName evidence="3">Calmodulin-binding protein 60 D isoform X2</fullName>
    </submittedName>
</protein>
<dbReference type="PANTHER" id="PTHR31713:SF43">
    <property type="entry name" value="CALMODULIN-BINDING PROTEIN 60 G"/>
    <property type="match status" value="1"/>
</dbReference>
<keyword evidence="2" id="KW-1185">Reference proteome</keyword>
<reference evidence="3" key="2">
    <citation type="submission" date="2025-08" db="UniProtKB">
        <authorList>
            <consortium name="RefSeq"/>
        </authorList>
    </citation>
    <scope>IDENTIFICATION</scope>
    <source>
        <tissue evidence="3">Leaf</tissue>
    </source>
</reference>
<proteinExistence type="predicted"/>
<dbReference type="Proteomes" id="UP000813463">
    <property type="component" value="Chromosome 4"/>
</dbReference>
<dbReference type="RefSeq" id="XP_056682632.1">
    <property type="nucleotide sequence ID" value="XM_056826654.1"/>
</dbReference>
<dbReference type="InterPro" id="IPR012416">
    <property type="entry name" value="CBP60"/>
</dbReference>
<reference evidence="2" key="1">
    <citation type="journal article" date="2021" name="Nat. Commun.">
        <title>Genomic analyses provide insights into spinach domestication and the genetic basis of agronomic traits.</title>
        <authorList>
            <person name="Cai X."/>
            <person name="Sun X."/>
            <person name="Xu C."/>
            <person name="Sun H."/>
            <person name="Wang X."/>
            <person name="Ge C."/>
            <person name="Zhang Z."/>
            <person name="Wang Q."/>
            <person name="Fei Z."/>
            <person name="Jiao C."/>
            <person name="Wang Q."/>
        </authorList>
    </citation>
    <scope>NUCLEOTIDE SEQUENCE [LARGE SCALE GENOMIC DNA]</scope>
    <source>
        <strain evidence="2">cv. Varoflay</strain>
    </source>
</reference>
<gene>
    <name evidence="3" type="primary">LOC110779730</name>
</gene>
<organism evidence="2 3">
    <name type="scientific">Spinacia oleracea</name>
    <name type="common">Spinach</name>
    <dbReference type="NCBI Taxonomy" id="3562"/>
    <lineage>
        <taxon>Eukaryota</taxon>
        <taxon>Viridiplantae</taxon>
        <taxon>Streptophyta</taxon>
        <taxon>Embryophyta</taxon>
        <taxon>Tracheophyta</taxon>
        <taxon>Spermatophyta</taxon>
        <taxon>Magnoliopsida</taxon>
        <taxon>eudicotyledons</taxon>
        <taxon>Gunneridae</taxon>
        <taxon>Pentapetalae</taxon>
        <taxon>Caryophyllales</taxon>
        <taxon>Chenopodiaceae</taxon>
        <taxon>Chenopodioideae</taxon>
        <taxon>Anserineae</taxon>
        <taxon>Spinacia</taxon>
    </lineage>
</organism>
<sequence length="263" mass="28867">MASGKFSGEEHPDQRFKCCCRDAINYENLLHEFFVFKSSLKEVKSSIKEVQNTLNQVLLQNSALPPITSSLPCQGASSASRILQLSFKGECPDVLLTRKKVEDHEGASLAVNLLDESGNRVEVGPESCVKVKYVVLDGDFEGEDTDDWTEEDFQKNIVTPKKDRGSLLKGNNKVPLIGGVASVCNISFTDNSKTIVKSGRFRLGVQVIGSLPSGVVVRSAVSKAFRVKEGRLEADQKHATPLLEDALWRLKNISKTGILCRKA</sequence>
<evidence type="ECO:0000313" key="3">
    <source>
        <dbReference type="RefSeq" id="XP_056682632.1"/>
    </source>
</evidence>
<dbReference type="InterPro" id="IPR046831">
    <property type="entry name" value="Calmodulin_bind_N"/>
</dbReference>
<evidence type="ECO:0000313" key="2">
    <source>
        <dbReference type="Proteomes" id="UP000813463"/>
    </source>
</evidence>
<accession>A0ABM3QGZ5</accession>
<dbReference type="Pfam" id="PF07887">
    <property type="entry name" value="Calmodulin_bind"/>
    <property type="match status" value="1"/>
</dbReference>
<dbReference type="GeneID" id="110779730"/>
<name>A0ABM3QGZ5_SPIOL</name>